<reference evidence="1" key="2">
    <citation type="submission" date="2023-05" db="EMBL/GenBank/DDBJ databases">
        <authorList>
            <person name="Schelkunov M.I."/>
        </authorList>
    </citation>
    <scope>NUCLEOTIDE SEQUENCE</scope>
    <source>
        <strain evidence="1">Hsosn_3</strain>
        <tissue evidence="1">Leaf</tissue>
    </source>
</reference>
<organism evidence="1 2">
    <name type="scientific">Heracleum sosnowskyi</name>
    <dbReference type="NCBI Taxonomy" id="360622"/>
    <lineage>
        <taxon>Eukaryota</taxon>
        <taxon>Viridiplantae</taxon>
        <taxon>Streptophyta</taxon>
        <taxon>Embryophyta</taxon>
        <taxon>Tracheophyta</taxon>
        <taxon>Spermatophyta</taxon>
        <taxon>Magnoliopsida</taxon>
        <taxon>eudicotyledons</taxon>
        <taxon>Gunneridae</taxon>
        <taxon>Pentapetalae</taxon>
        <taxon>asterids</taxon>
        <taxon>campanulids</taxon>
        <taxon>Apiales</taxon>
        <taxon>Apiaceae</taxon>
        <taxon>Apioideae</taxon>
        <taxon>apioid superclade</taxon>
        <taxon>Tordylieae</taxon>
        <taxon>Tordyliinae</taxon>
        <taxon>Heracleum</taxon>
    </lineage>
</organism>
<name>A0AAD8MIX3_9APIA</name>
<gene>
    <name evidence="1" type="ORF">POM88_031224</name>
</gene>
<sequence length="234" mass="27003">MYSSTTHSWRNIAPSKFRYTGGKFLNPEQPVTVNESLYWLNWQTLSSLNVISFDIRHEVFKLLPDSFEKHPGQDYVLMNMRDSVALMCYDWTLFVGNAVDIYIFNEGCSVWSKTCIGPLIGKDPSFLLGQRFITCLRNNDMLFGGPDLKLYCVNPQTHTIKRLESPEKNGDKSIYIYDTCTYSESLISIEGMETLTLYADNDDDFIEELQEHHLESGLIFDCCCYIQIKDQVAF</sequence>
<dbReference type="Proteomes" id="UP001237642">
    <property type="component" value="Unassembled WGS sequence"/>
</dbReference>
<reference evidence="1" key="1">
    <citation type="submission" date="2023-02" db="EMBL/GenBank/DDBJ databases">
        <title>Genome of toxic invasive species Heracleum sosnowskyi carries increased number of genes despite the absence of recent whole-genome duplications.</title>
        <authorList>
            <person name="Schelkunov M."/>
            <person name="Shtratnikova V."/>
            <person name="Makarenko M."/>
            <person name="Klepikova A."/>
            <person name="Omelchenko D."/>
            <person name="Novikova G."/>
            <person name="Obukhova E."/>
            <person name="Bogdanov V."/>
            <person name="Penin A."/>
            <person name="Logacheva M."/>
        </authorList>
    </citation>
    <scope>NUCLEOTIDE SEQUENCE</scope>
    <source>
        <strain evidence="1">Hsosn_3</strain>
        <tissue evidence="1">Leaf</tissue>
    </source>
</reference>
<accession>A0AAD8MIX3</accession>
<keyword evidence="2" id="KW-1185">Reference proteome</keyword>
<protein>
    <recommendedName>
        <fullName evidence="3">F-box protein</fullName>
    </recommendedName>
</protein>
<dbReference type="AlphaFoldDB" id="A0AAD8MIX3"/>
<comment type="caution">
    <text evidence="1">The sequence shown here is derived from an EMBL/GenBank/DDBJ whole genome shotgun (WGS) entry which is preliminary data.</text>
</comment>
<evidence type="ECO:0000313" key="1">
    <source>
        <dbReference type="EMBL" id="KAK1375031.1"/>
    </source>
</evidence>
<evidence type="ECO:0008006" key="3">
    <source>
        <dbReference type="Google" id="ProtNLM"/>
    </source>
</evidence>
<proteinExistence type="predicted"/>
<evidence type="ECO:0000313" key="2">
    <source>
        <dbReference type="Proteomes" id="UP001237642"/>
    </source>
</evidence>
<dbReference type="EMBL" id="JAUIZM010000007">
    <property type="protein sequence ID" value="KAK1375031.1"/>
    <property type="molecule type" value="Genomic_DNA"/>
</dbReference>